<evidence type="ECO:0000313" key="2">
    <source>
        <dbReference type="EMBL" id="GID69005.1"/>
    </source>
</evidence>
<dbReference type="EMBL" id="BOMH01000056">
    <property type="protein sequence ID" value="GID69005.1"/>
    <property type="molecule type" value="Genomic_DNA"/>
</dbReference>
<feature type="region of interest" description="Disordered" evidence="1">
    <location>
        <begin position="85"/>
        <end position="104"/>
    </location>
</feature>
<dbReference type="Proteomes" id="UP000619479">
    <property type="component" value="Unassembled WGS sequence"/>
</dbReference>
<evidence type="ECO:0000313" key="3">
    <source>
        <dbReference type="Proteomes" id="UP000619479"/>
    </source>
</evidence>
<protein>
    <recommendedName>
        <fullName evidence="4">Transcriptional regulator</fullName>
    </recommendedName>
</protein>
<accession>A0A919M451</accession>
<dbReference type="AlphaFoldDB" id="A0A919M451"/>
<proteinExistence type="predicted"/>
<evidence type="ECO:0000256" key="1">
    <source>
        <dbReference type="SAM" id="MobiDB-lite"/>
    </source>
</evidence>
<gene>
    <name evidence="2" type="ORF">Acy02nite_68860</name>
</gene>
<sequence length="421" mass="45793">MSPQSAGNTRLKAARQHAGYASQQAFADALTQAAPRIGLGQVEVSVRQVRRWESSSPPWPRADYQRLLVHVLQLPIEELGFEPPWQMPSAAPGSAPGPRSAAAPAALPIPRATNSVQPLTIGADYSSITAAHRRMYLSVQPSHLHPTVVEHTRLGLHLLSETSGVAHRLLAGALAESELLAGRIEFFDLRQPTEADATFVRALQAAGAAEDALLGAAVLAHAAFIPGWAQRRDEAAERLRAARTYARRGNAKPNFFAWIDAVEAECESICGRHADALRLITHAEEILGAGADHNSPEWFTWFSPARLAAFKGSTQLKAGRLAQARETLTAALAGLLPDEGKQRTVILADLAAVDVAQKKPEAACTRIHEVLDQLASTWYATGMERVREVRHALDPWADADFVRKVDDRLYSWQTTLSALQR</sequence>
<keyword evidence="3" id="KW-1185">Reference proteome</keyword>
<feature type="compositionally biased region" description="Low complexity" evidence="1">
    <location>
        <begin position="88"/>
        <end position="104"/>
    </location>
</feature>
<evidence type="ECO:0008006" key="4">
    <source>
        <dbReference type="Google" id="ProtNLM"/>
    </source>
</evidence>
<organism evidence="2 3">
    <name type="scientific">Actinoplanes cyaneus</name>
    <dbReference type="NCBI Taxonomy" id="52696"/>
    <lineage>
        <taxon>Bacteria</taxon>
        <taxon>Bacillati</taxon>
        <taxon>Actinomycetota</taxon>
        <taxon>Actinomycetes</taxon>
        <taxon>Micromonosporales</taxon>
        <taxon>Micromonosporaceae</taxon>
        <taxon>Actinoplanes</taxon>
    </lineage>
</organism>
<name>A0A919M451_9ACTN</name>
<reference evidence="2" key="1">
    <citation type="submission" date="2021-01" db="EMBL/GenBank/DDBJ databases">
        <title>Whole genome shotgun sequence of Actinoplanes cyaneus NBRC 14990.</title>
        <authorList>
            <person name="Komaki H."/>
            <person name="Tamura T."/>
        </authorList>
    </citation>
    <scope>NUCLEOTIDE SEQUENCE</scope>
    <source>
        <strain evidence="2">NBRC 14990</strain>
    </source>
</reference>
<comment type="caution">
    <text evidence="2">The sequence shown here is derived from an EMBL/GenBank/DDBJ whole genome shotgun (WGS) entry which is preliminary data.</text>
</comment>